<evidence type="ECO:0000313" key="2">
    <source>
        <dbReference type="EMBL" id="ORX93380.1"/>
    </source>
</evidence>
<dbReference type="InParanoid" id="A0A1Y1Y5S5"/>
<protein>
    <recommendedName>
        <fullName evidence="4">Extracellular membrane protein CFEM domain-containing protein</fullName>
    </recommendedName>
</protein>
<evidence type="ECO:0008006" key="4">
    <source>
        <dbReference type="Google" id="ProtNLM"/>
    </source>
</evidence>
<gene>
    <name evidence="2" type="ORF">K493DRAFT_375266</name>
</gene>
<reference evidence="2 3" key="1">
    <citation type="submission" date="2016-07" db="EMBL/GenBank/DDBJ databases">
        <title>Pervasive Adenine N6-methylation of Active Genes in Fungi.</title>
        <authorList>
            <consortium name="DOE Joint Genome Institute"/>
            <person name="Mondo S.J."/>
            <person name="Dannebaum R.O."/>
            <person name="Kuo R.C."/>
            <person name="Labutti K."/>
            <person name="Haridas S."/>
            <person name="Kuo A."/>
            <person name="Salamov A."/>
            <person name="Ahrendt S.R."/>
            <person name="Lipzen A."/>
            <person name="Sullivan W."/>
            <person name="Andreopoulos W.B."/>
            <person name="Clum A."/>
            <person name="Lindquist E."/>
            <person name="Daum C."/>
            <person name="Ramamoorthy G.K."/>
            <person name="Gryganskyi A."/>
            <person name="Culley D."/>
            <person name="Magnuson J.K."/>
            <person name="James T.Y."/>
            <person name="O'Malley M.A."/>
            <person name="Stajich J.E."/>
            <person name="Spatafora J.W."/>
            <person name="Visel A."/>
            <person name="Grigoriev I.V."/>
        </authorList>
    </citation>
    <scope>NUCLEOTIDE SEQUENCE [LARGE SCALE GENOMIC DNA]</scope>
    <source>
        <strain evidence="2 3">CBS 931.73</strain>
    </source>
</reference>
<keyword evidence="3" id="KW-1185">Reference proteome</keyword>
<feature type="chain" id="PRO_5012734063" description="Extracellular membrane protein CFEM domain-containing protein" evidence="1">
    <location>
        <begin position="18"/>
        <end position="153"/>
    </location>
</feature>
<organism evidence="2 3">
    <name type="scientific">Basidiobolus meristosporus CBS 931.73</name>
    <dbReference type="NCBI Taxonomy" id="1314790"/>
    <lineage>
        <taxon>Eukaryota</taxon>
        <taxon>Fungi</taxon>
        <taxon>Fungi incertae sedis</taxon>
        <taxon>Zoopagomycota</taxon>
        <taxon>Entomophthoromycotina</taxon>
        <taxon>Basidiobolomycetes</taxon>
        <taxon>Basidiobolales</taxon>
        <taxon>Basidiobolaceae</taxon>
        <taxon>Basidiobolus</taxon>
    </lineage>
</organism>
<sequence length="153" mass="16185">MMLSSILLVALVSVSSAADNFAPDLPANSTCTGQYAGMYNKCRSNALGVLCLSTDNFCNCRQAQNLATCITYCSSDPSVYSNLPRQNEEVNKWCSLVPSSLLTMQPTSTTAGGTTSPTGSSNPNNILNGAESFRPTFLSLSFMAAGVVANRLY</sequence>
<proteinExistence type="predicted"/>
<evidence type="ECO:0000256" key="1">
    <source>
        <dbReference type="SAM" id="SignalP"/>
    </source>
</evidence>
<comment type="caution">
    <text evidence="2">The sequence shown here is derived from an EMBL/GenBank/DDBJ whole genome shotgun (WGS) entry which is preliminary data.</text>
</comment>
<dbReference type="EMBL" id="MCFE01000237">
    <property type="protein sequence ID" value="ORX93380.1"/>
    <property type="molecule type" value="Genomic_DNA"/>
</dbReference>
<keyword evidence="1" id="KW-0732">Signal</keyword>
<dbReference type="Proteomes" id="UP000193498">
    <property type="component" value="Unassembled WGS sequence"/>
</dbReference>
<dbReference type="OrthoDB" id="2507140at2759"/>
<evidence type="ECO:0000313" key="3">
    <source>
        <dbReference type="Proteomes" id="UP000193498"/>
    </source>
</evidence>
<feature type="signal peptide" evidence="1">
    <location>
        <begin position="1"/>
        <end position="17"/>
    </location>
</feature>
<accession>A0A1Y1Y5S5</accession>
<name>A0A1Y1Y5S5_9FUNG</name>
<dbReference type="AlphaFoldDB" id="A0A1Y1Y5S5"/>